<protein>
    <submittedName>
        <fullName evidence="4">Uncharacterized protein LOC103514764</fullName>
    </submittedName>
</protein>
<dbReference type="KEGG" id="dci:103514764"/>
<proteinExistence type="predicted"/>
<reference evidence="4" key="1">
    <citation type="submission" date="2025-08" db="UniProtKB">
        <authorList>
            <consortium name="RefSeq"/>
        </authorList>
    </citation>
    <scope>IDENTIFICATION</scope>
</reference>
<evidence type="ECO:0000313" key="3">
    <source>
        <dbReference type="Proteomes" id="UP000079169"/>
    </source>
</evidence>
<dbReference type="PaxDb" id="121845-A0A3Q0J478"/>
<keyword evidence="3" id="KW-1185">Reference proteome</keyword>
<dbReference type="STRING" id="121845.A0A3Q0J478"/>
<keyword evidence="2" id="KW-0812">Transmembrane</keyword>
<sequence length="603" mass="67669">MPISQSVSMVKSHSSVYSNINGKVEGKAETKQELNKNGETYAKIRQNVEAKSVDNSPTPETNIITAVDIPGQGIHKVYRQRHPADITGNNLLNVLNILEPLHPKRNVEYSSVLDQAPVVDRSSNVQASPKDIAEYVFWTGDEKSVTSAIEDYMQAGLFSRSNEIPQAGLGSFPLNNLKRTTDFENTELNQIRQQLLKSNYNNYNKRTSSQIINNLAQSKYPSYQSKASESSNLYEKFSEEDYEELMEKLKVADLQYTEYSLEDIIYQLAKVMFAQSLSHGNSEAQDALQKFTSFLENEVDQGRISRTLEKKVIDILIASLSDTLNDHPEFLSAARGDNVHPRMSSLYNNGRSGVETSHSRNPLTSRLNPVYPMYSESGNGNPLSAPSQFESPGFSDKTANFDKNPLQSETYSRYFDKTSDFKEKNANLVVEDSGFTDKTLTFDNNPSQYDTNSRYLDKTSDFQQKNVVLLAKDPKFVYKTSSYQNNLGSDRNLGKSWTFSDKSADLAKDPSVLNSETSSNLGNKDPSLENDLAKETSAVEGPQISRETLRFPVASLLVEKRGVKKTIKRGAGFFAGYFILKMILGLFCLVGLMCLIFFCFCRR</sequence>
<evidence type="ECO:0000313" key="4">
    <source>
        <dbReference type="RefSeq" id="XP_026683299.1"/>
    </source>
</evidence>
<feature type="transmembrane region" description="Helical" evidence="2">
    <location>
        <begin position="574"/>
        <end position="600"/>
    </location>
</feature>
<name>A0A3Q0J478_DIACI</name>
<accession>A0A3Q0J478</accession>
<gene>
    <name evidence="4" type="primary">LOC103514764</name>
</gene>
<keyword evidence="2" id="KW-0472">Membrane</keyword>
<feature type="region of interest" description="Disordered" evidence="1">
    <location>
        <begin position="347"/>
        <end position="404"/>
    </location>
</feature>
<dbReference type="RefSeq" id="XP_026683299.1">
    <property type="nucleotide sequence ID" value="XM_026827498.1"/>
</dbReference>
<dbReference type="Proteomes" id="UP000079169">
    <property type="component" value="Unplaced"/>
</dbReference>
<organism evidence="3 4">
    <name type="scientific">Diaphorina citri</name>
    <name type="common">Asian citrus psyllid</name>
    <dbReference type="NCBI Taxonomy" id="121845"/>
    <lineage>
        <taxon>Eukaryota</taxon>
        <taxon>Metazoa</taxon>
        <taxon>Ecdysozoa</taxon>
        <taxon>Arthropoda</taxon>
        <taxon>Hexapoda</taxon>
        <taxon>Insecta</taxon>
        <taxon>Pterygota</taxon>
        <taxon>Neoptera</taxon>
        <taxon>Paraneoptera</taxon>
        <taxon>Hemiptera</taxon>
        <taxon>Sternorrhyncha</taxon>
        <taxon>Psylloidea</taxon>
        <taxon>Psyllidae</taxon>
        <taxon>Diaphorininae</taxon>
        <taxon>Diaphorina</taxon>
    </lineage>
</organism>
<evidence type="ECO:0000256" key="1">
    <source>
        <dbReference type="SAM" id="MobiDB-lite"/>
    </source>
</evidence>
<dbReference type="AlphaFoldDB" id="A0A3Q0J478"/>
<feature type="compositionally biased region" description="Polar residues" evidence="1">
    <location>
        <begin position="347"/>
        <end position="367"/>
    </location>
</feature>
<evidence type="ECO:0000256" key="2">
    <source>
        <dbReference type="SAM" id="Phobius"/>
    </source>
</evidence>
<keyword evidence="2" id="KW-1133">Transmembrane helix</keyword>
<feature type="compositionally biased region" description="Polar residues" evidence="1">
    <location>
        <begin position="376"/>
        <end position="390"/>
    </location>
</feature>
<dbReference type="GeneID" id="103514764"/>